<keyword evidence="3" id="KW-1185">Reference proteome</keyword>
<reference evidence="1" key="3">
    <citation type="submission" date="2014-01" db="EMBL/GenBank/DDBJ databases">
        <title>Evolution of pathogenesis and genome organization in the Tremellales.</title>
        <authorList>
            <person name="Cuomo C."/>
            <person name="Litvintseva A."/>
            <person name="Heitman J."/>
            <person name="Chen Y."/>
            <person name="Sun S."/>
            <person name="Springer D."/>
            <person name="Dromer F."/>
            <person name="Young S."/>
            <person name="Zeng Q."/>
            <person name="Chapman S."/>
            <person name="Gujja S."/>
            <person name="Saif S."/>
            <person name="Birren B."/>
        </authorList>
    </citation>
    <scope>NUCLEOTIDE SEQUENCE</scope>
    <source>
        <strain evidence="1">CBS 10118</strain>
    </source>
</reference>
<dbReference type="OrthoDB" id="10615751at2759"/>
<reference evidence="2" key="4">
    <citation type="submission" date="2024-02" db="EMBL/GenBank/DDBJ databases">
        <title>Comparative genomics of Cryptococcus and Kwoniella reveals pathogenesis evolution and contrasting modes of karyotype evolution via chromosome fusion or intercentromeric recombination.</title>
        <authorList>
            <person name="Coelho M.A."/>
            <person name="David-Palma M."/>
            <person name="Shea T."/>
            <person name="Bowers K."/>
            <person name="McGinley-Smith S."/>
            <person name="Mohammad A.W."/>
            <person name="Gnirke A."/>
            <person name="Yurkov A.M."/>
            <person name="Nowrousian M."/>
            <person name="Sun S."/>
            <person name="Cuomo C.A."/>
            <person name="Heitman J."/>
        </authorList>
    </citation>
    <scope>NUCLEOTIDE SEQUENCE</scope>
    <source>
        <strain evidence="2">CBS 10118</strain>
    </source>
</reference>
<dbReference type="EMBL" id="KI894018">
    <property type="protein sequence ID" value="OCF29994.1"/>
    <property type="molecule type" value="Genomic_DNA"/>
</dbReference>
<proteinExistence type="predicted"/>
<sequence length="269" mass="29839">MKYPLDIVKILSAGGQEGTPTICYLKDLDRKVACLNSAPTEIPKLRTALSDDEQGLAELKRIENVLDEVRSTLPEIMTTHMNALHADQVAKWNEELEASEYIAKRANAAHGKVIVRWIERVSHSLWHQDHRAAAALISICGEVTNDSERAKAYQEASTEWQRLAGRLATDLQVENDKFVSDFKDAFGSEAKIPSTADEWQKLCSGTPAASRVTAGEMYDDVPPDYYSYFRMSRASGPCSVFADSQTSPINIWPFGDPTSLPNSEDATDK</sequence>
<dbReference type="Proteomes" id="UP000092730">
    <property type="component" value="Chromosome 1"/>
</dbReference>
<dbReference type="RefSeq" id="XP_019051064.1">
    <property type="nucleotide sequence ID" value="XM_019188186.1"/>
</dbReference>
<dbReference type="EMBL" id="CP144541">
    <property type="protein sequence ID" value="WVW80827.1"/>
    <property type="molecule type" value="Genomic_DNA"/>
</dbReference>
<dbReference type="VEuPathDB" id="FungiDB:I302_01511"/>
<accession>A0A1B9GG19</accession>
<reference evidence="2" key="2">
    <citation type="submission" date="2013-07" db="EMBL/GenBank/DDBJ databases">
        <authorList>
            <consortium name="The Broad Institute Genome Sequencing Platform"/>
            <person name="Cuomo C."/>
            <person name="Litvintseva A."/>
            <person name="Chen Y."/>
            <person name="Heitman J."/>
            <person name="Sun S."/>
            <person name="Springer D."/>
            <person name="Dromer F."/>
            <person name="Young S.K."/>
            <person name="Zeng Q."/>
            <person name="Gargeya S."/>
            <person name="Fitzgerald M."/>
            <person name="Abouelleil A."/>
            <person name="Alvarado L."/>
            <person name="Berlin A.M."/>
            <person name="Chapman S.B."/>
            <person name="Dewar J."/>
            <person name="Goldberg J."/>
            <person name="Griggs A."/>
            <person name="Gujja S."/>
            <person name="Hansen M."/>
            <person name="Howarth C."/>
            <person name="Imamovic A."/>
            <person name="Larimer J."/>
            <person name="McCowan C."/>
            <person name="Murphy C."/>
            <person name="Pearson M."/>
            <person name="Priest M."/>
            <person name="Roberts A."/>
            <person name="Saif S."/>
            <person name="Shea T."/>
            <person name="Sykes S."/>
            <person name="Wortman J."/>
            <person name="Nusbaum C."/>
            <person name="Birren B."/>
        </authorList>
    </citation>
    <scope>NUCLEOTIDE SEQUENCE</scope>
    <source>
        <strain evidence="2">CBS 10118</strain>
    </source>
</reference>
<gene>
    <name evidence="1" type="ORF">I302_01511</name>
    <name evidence="2" type="ORF">I302_102816</name>
</gene>
<dbReference type="GeneID" id="30205910"/>
<evidence type="ECO:0000313" key="1">
    <source>
        <dbReference type="EMBL" id="OCF29994.1"/>
    </source>
</evidence>
<protein>
    <submittedName>
        <fullName evidence="1">Uncharacterized protein</fullName>
    </submittedName>
</protein>
<dbReference type="AlphaFoldDB" id="A0A1B9GG19"/>
<dbReference type="KEGG" id="kbi:30205910"/>
<name>A0A1B9GG19_9TREE</name>
<evidence type="ECO:0000313" key="3">
    <source>
        <dbReference type="Proteomes" id="UP000092730"/>
    </source>
</evidence>
<organism evidence="1">
    <name type="scientific">Kwoniella bestiolae CBS 10118</name>
    <dbReference type="NCBI Taxonomy" id="1296100"/>
    <lineage>
        <taxon>Eukaryota</taxon>
        <taxon>Fungi</taxon>
        <taxon>Dikarya</taxon>
        <taxon>Basidiomycota</taxon>
        <taxon>Agaricomycotina</taxon>
        <taxon>Tremellomycetes</taxon>
        <taxon>Tremellales</taxon>
        <taxon>Cryptococcaceae</taxon>
        <taxon>Kwoniella</taxon>
    </lineage>
</organism>
<reference evidence="1" key="1">
    <citation type="submission" date="2013-07" db="EMBL/GenBank/DDBJ databases">
        <title>The Genome Sequence of Cryptococcus bestiolae CBS10118.</title>
        <authorList>
            <consortium name="The Broad Institute Genome Sequencing Platform"/>
            <person name="Cuomo C."/>
            <person name="Litvintseva A."/>
            <person name="Chen Y."/>
            <person name="Heitman J."/>
            <person name="Sun S."/>
            <person name="Springer D."/>
            <person name="Dromer F."/>
            <person name="Young S.K."/>
            <person name="Zeng Q."/>
            <person name="Gargeya S."/>
            <person name="Fitzgerald M."/>
            <person name="Abouelleil A."/>
            <person name="Alvarado L."/>
            <person name="Berlin A.M."/>
            <person name="Chapman S.B."/>
            <person name="Dewar J."/>
            <person name="Goldberg J."/>
            <person name="Griggs A."/>
            <person name="Gujja S."/>
            <person name="Hansen M."/>
            <person name="Howarth C."/>
            <person name="Imamovic A."/>
            <person name="Larimer J."/>
            <person name="McCowan C."/>
            <person name="Murphy C."/>
            <person name="Pearson M."/>
            <person name="Priest M."/>
            <person name="Roberts A."/>
            <person name="Saif S."/>
            <person name="Shea T."/>
            <person name="Sykes S."/>
            <person name="Wortman J."/>
            <person name="Nusbaum C."/>
            <person name="Birren B."/>
        </authorList>
    </citation>
    <scope>NUCLEOTIDE SEQUENCE [LARGE SCALE GENOMIC DNA]</scope>
    <source>
        <strain evidence="1">CBS 10118</strain>
    </source>
</reference>
<evidence type="ECO:0000313" key="2">
    <source>
        <dbReference type="EMBL" id="WVW80827.1"/>
    </source>
</evidence>